<dbReference type="InterPro" id="IPR036259">
    <property type="entry name" value="MFS_trans_sf"/>
</dbReference>
<dbReference type="Gene3D" id="1.20.1250.20">
    <property type="entry name" value="MFS general substrate transporter like domains"/>
    <property type="match status" value="1"/>
</dbReference>
<keyword evidence="5 7" id="KW-0472">Membrane</keyword>
<protein>
    <recommendedName>
        <fullName evidence="8">Major facilitator superfamily (MFS) profile domain-containing protein</fullName>
    </recommendedName>
</protein>
<evidence type="ECO:0000259" key="8">
    <source>
        <dbReference type="PROSITE" id="PS50850"/>
    </source>
</evidence>
<dbReference type="InterPro" id="IPR011701">
    <property type="entry name" value="MFS"/>
</dbReference>
<comment type="caution">
    <text evidence="9">The sequence shown here is derived from an EMBL/GenBank/DDBJ whole genome shotgun (WGS) entry which is preliminary data.</text>
</comment>
<organism evidence="9 10">
    <name type="scientific">Rhizopus stolonifer</name>
    <name type="common">Rhizopus nigricans</name>
    <dbReference type="NCBI Taxonomy" id="4846"/>
    <lineage>
        <taxon>Eukaryota</taxon>
        <taxon>Fungi</taxon>
        <taxon>Fungi incertae sedis</taxon>
        <taxon>Mucoromycota</taxon>
        <taxon>Mucoromycotina</taxon>
        <taxon>Mucoromycetes</taxon>
        <taxon>Mucorales</taxon>
        <taxon>Mucorineae</taxon>
        <taxon>Rhizopodaceae</taxon>
        <taxon>Rhizopus</taxon>
    </lineage>
</organism>
<evidence type="ECO:0000256" key="4">
    <source>
        <dbReference type="ARBA" id="ARBA00022989"/>
    </source>
</evidence>
<feature type="transmembrane region" description="Helical" evidence="7">
    <location>
        <begin position="533"/>
        <end position="555"/>
    </location>
</feature>
<feature type="compositionally biased region" description="Polar residues" evidence="6">
    <location>
        <begin position="1"/>
        <end position="22"/>
    </location>
</feature>
<dbReference type="PANTHER" id="PTHR23501">
    <property type="entry name" value="MAJOR FACILITATOR SUPERFAMILY"/>
    <property type="match status" value="1"/>
</dbReference>
<evidence type="ECO:0000313" key="10">
    <source>
        <dbReference type="Proteomes" id="UP000253551"/>
    </source>
</evidence>
<evidence type="ECO:0000256" key="7">
    <source>
        <dbReference type="SAM" id="Phobius"/>
    </source>
</evidence>
<feature type="transmembrane region" description="Helical" evidence="7">
    <location>
        <begin position="399"/>
        <end position="417"/>
    </location>
</feature>
<feature type="transmembrane region" description="Helical" evidence="7">
    <location>
        <begin position="423"/>
        <end position="446"/>
    </location>
</feature>
<dbReference type="Gene3D" id="1.20.1720.10">
    <property type="entry name" value="Multidrug resistance protein D"/>
    <property type="match status" value="1"/>
</dbReference>
<keyword evidence="10" id="KW-1185">Reference proteome</keyword>
<comment type="subcellular location">
    <subcellularLocation>
        <location evidence="1">Endomembrane system</location>
        <topology evidence="1">Multi-pass membrane protein</topology>
    </subcellularLocation>
</comment>
<dbReference type="SUPFAM" id="SSF103473">
    <property type="entry name" value="MFS general substrate transporter"/>
    <property type="match status" value="1"/>
</dbReference>
<dbReference type="GO" id="GO:0012505">
    <property type="term" value="C:endomembrane system"/>
    <property type="evidence" value="ECO:0007669"/>
    <property type="project" value="UniProtKB-SubCell"/>
</dbReference>
<feature type="region of interest" description="Disordered" evidence="6">
    <location>
        <begin position="1"/>
        <end position="53"/>
    </location>
</feature>
<dbReference type="Pfam" id="PF07690">
    <property type="entry name" value="MFS_1"/>
    <property type="match status" value="1"/>
</dbReference>
<accession>A0A367KSD9</accession>
<evidence type="ECO:0000256" key="6">
    <source>
        <dbReference type="SAM" id="MobiDB-lite"/>
    </source>
</evidence>
<proteinExistence type="predicted"/>
<dbReference type="OrthoDB" id="10021397at2759"/>
<evidence type="ECO:0000256" key="5">
    <source>
        <dbReference type="ARBA" id="ARBA00023136"/>
    </source>
</evidence>
<dbReference type="InterPro" id="IPR020846">
    <property type="entry name" value="MFS_dom"/>
</dbReference>
<feature type="transmembrane region" description="Helical" evidence="7">
    <location>
        <begin position="103"/>
        <end position="121"/>
    </location>
</feature>
<dbReference type="GO" id="GO:0000329">
    <property type="term" value="C:fungal-type vacuole membrane"/>
    <property type="evidence" value="ECO:0007669"/>
    <property type="project" value="TreeGrafter"/>
</dbReference>
<feature type="transmembrane region" description="Helical" evidence="7">
    <location>
        <begin position="466"/>
        <end position="487"/>
    </location>
</feature>
<dbReference type="AlphaFoldDB" id="A0A367KSD9"/>
<feature type="transmembrane region" description="Helical" evidence="7">
    <location>
        <begin position="262"/>
        <end position="283"/>
    </location>
</feature>
<dbReference type="CDD" id="cd17502">
    <property type="entry name" value="MFS_Azr1_MDR_like"/>
    <property type="match status" value="1"/>
</dbReference>
<evidence type="ECO:0000313" key="9">
    <source>
        <dbReference type="EMBL" id="RCI05123.1"/>
    </source>
</evidence>
<dbReference type="GO" id="GO:0005886">
    <property type="term" value="C:plasma membrane"/>
    <property type="evidence" value="ECO:0007669"/>
    <property type="project" value="TreeGrafter"/>
</dbReference>
<feature type="transmembrane region" description="Helical" evidence="7">
    <location>
        <begin position="369"/>
        <end position="390"/>
    </location>
</feature>
<feature type="transmembrane region" description="Helical" evidence="7">
    <location>
        <begin position="197"/>
        <end position="217"/>
    </location>
</feature>
<feature type="transmembrane region" description="Helical" evidence="7">
    <location>
        <begin position="223"/>
        <end position="241"/>
    </location>
</feature>
<reference evidence="9 10" key="1">
    <citation type="journal article" date="2018" name="G3 (Bethesda)">
        <title>Phylogenetic and Phylogenomic Definition of Rhizopus Species.</title>
        <authorList>
            <person name="Gryganskyi A.P."/>
            <person name="Golan J."/>
            <person name="Dolatabadi S."/>
            <person name="Mondo S."/>
            <person name="Robb S."/>
            <person name="Idnurm A."/>
            <person name="Muszewska A."/>
            <person name="Steczkiewicz K."/>
            <person name="Masonjones S."/>
            <person name="Liao H.L."/>
            <person name="Gajdeczka M.T."/>
            <person name="Anike F."/>
            <person name="Vuek A."/>
            <person name="Anishchenko I.M."/>
            <person name="Voigt K."/>
            <person name="de Hoog G.S."/>
            <person name="Smith M.E."/>
            <person name="Heitman J."/>
            <person name="Vilgalys R."/>
            <person name="Stajich J.E."/>
        </authorList>
    </citation>
    <scope>NUCLEOTIDE SEQUENCE [LARGE SCALE GENOMIC DNA]</scope>
    <source>
        <strain evidence="9 10">LSU 92-RS-03</strain>
    </source>
</reference>
<feature type="domain" description="Major facilitator superfamily (MFS) profile" evidence="8">
    <location>
        <begin position="68"/>
        <end position="563"/>
    </location>
</feature>
<evidence type="ECO:0000256" key="1">
    <source>
        <dbReference type="ARBA" id="ARBA00004127"/>
    </source>
</evidence>
<dbReference type="EMBL" id="PJQM01000474">
    <property type="protein sequence ID" value="RCI05123.1"/>
    <property type="molecule type" value="Genomic_DNA"/>
</dbReference>
<dbReference type="STRING" id="4846.A0A367KSD9"/>
<keyword evidence="2" id="KW-0813">Transport</keyword>
<dbReference type="Proteomes" id="UP000253551">
    <property type="component" value="Unassembled WGS sequence"/>
</dbReference>
<dbReference type="GO" id="GO:0015174">
    <property type="term" value="F:basic amino acid transmembrane transporter activity"/>
    <property type="evidence" value="ECO:0007669"/>
    <property type="project" value="TreeGrafter"/>
</dbReference>
<dbReference type="PANTHER" id="PTHR23501:SF191">
    <property type="entry name" value="VACUOLAR BASIC AMINO ACID TRANSPORTER 4"/>
    <property type="match status" value="1"/>
</dbReference>
<evidence type="ECO:0000256" key="3">
    <source>
        <dbReference type="ARBA" id="ARBA00022692"/>
    </source>
</evidence>
<evidence type="ECO:0000256" key="2">
    <source>
        <dbReference type="ARBA" id="ARBA00022448"/>
    </source>
</evidence>
<feature type="transmembrane region" description="Helical" evidence="7">
    <location>
        <begin position="162"/>
        <end position="185"/>
    </location>
</feature>
<dbReference type="PROSITE" id="PS50850">
    <property type="entry name" value="MFS"/>
    <property type="match status" value="1"/>
</dbReference>
<feature type="compositionally biased region" description="Low complexity" evidence="6">
    <location>
        <begin position="29"/>
        <end position="45"/>
    </location>
</feature>
<feature type="transmembrane region" description="Helical" evidence="7">
    <location>
        <begin position="65"/>
        <end position="91"/>
    </location>
</feature>
<sequence>MPQETSPLLSRTISTDYTSGNDYNREETITILTSRSSASSESDTPTLPPPSDDELLKKRLNGAPLYTILFGLWTAVVLSSLDSSIVAAVYPRIGTEFKKSNEIIWIATSYMLSYTALQPLYGRISDVFGRKSAVLFSSVVFFIGSLLCGMANNLWALVIARAVAGIGGGGINCMTTVIGSDLVPLRERGKIQGYGNIAYAVGSVVGAPLGGFLTDAFGWRSCFYINLPFLLLTLYVSTNLLTNYNLTEDQKAESISQKLKKIDYAGAIIIVLAVVSFVIATSVGGNTKAWSDITVIGCLVASIVLSILFCFVEAKIAPNPIMPWSIASSRTPFACSMTCFWSMMCNTALIYLTPLYFQTVLGFSPSTTGLYSLPKAAAAPFGSVLAGIYMSRTGEYKNLAIFSNFLSITSAIAYSTWSAETSTALYITSPIFDGLSVGSLLVLVLIAMHSSVGSSDMAIVTSMSYLFRSIGAVVGISASSAIFQGVVKNVLVEKIQGPDAEFYIEIARKSMTEVRILLPDDILAIVIDAYQVAYQYTCYACLGFSLFALISTLFIERYDLATKTKK</sequence>
<keyword evidence="4 7" id="KW-1133">Transmembrane helix</keyword>
<feature type="transmembrane region" description="Helical" evidence="7">
    <location>
        <begin position="133"/>
        <end position="156"/>
    </location>
</feature>
<keyword evidence="3 7" id="KW-0812">Transmembrane</keyword>
<gene>
    <name evidence="9" type="ORF">CU098_012094</name>
</gene>
<feature type="transmembrane region" description="Helical" evidence="7">
    <location>
        <begin position="289"/>
        <end position="312"/>
    </location>
</feature>
<name>A0A367KSD9_RHIST</name>
<feature type="transmembrane region" description="Helical" evidence="7">
    <location>
        <begin position="333"/>
        <end position="357"/>
    </location>
</feature>